<dbReference type="Pfam" id="PF05973">
    <property type="entry name" value="Gp49"/>
    <property type="match status" value="1"/>
</dbReference>
<dbReference type="AlphaFoldDB" id="A8ZUV5"/>
<dbReference type="KEGG" id="dol:Dole_2241"/>
<reference evidence="1 2" key="1">
    <citation type="submission" date="2007-10" db="EMBL/GenBank/DDBJ databases">
        <title>Complete sequence of Desulfococcus oleovorans Hxd3.</title>
        <authorList>
            <consortium name="US DOE Joint Genome Institute"/>
            <person name="Copeland A."/>
            <person name="Lucas S."/>
            <person name="Lapidus A."/>
            <person name="Barry K."/>
            <person name="Glavina del Rio T."/>
            <person name="Dalin E."/>
            <person name="Tice H."/>
            <person name="Pitluck S."/>
            <person name="Kiss H."/>
            <person name="Brettin T."/>
            <person name="Bruce D."/>
            <person name="Detter J.C."/>
            <person name="Han C."/>
            <person name="Schmutz J."/>
            <person name="Larimer F."/>
            <person name="Land M."/>
            <person name="Hauser L."/>
            <person name="Kyrpides N."/>
            <person name="Kim E."/>
            <person name="Wawrik B."/>
            <person name="Richardson P."/>
        </authorList>
    </citation>
    <scope>NUCLEOTIDE SEQUENCE [LARGE SCALE GENOMIC DNA]</scope>
    <source>
        <strain evidence="2">DSM 6200 / JCM 39069 / Hxd3</strain>
    </source>
</reference>
<dbReference type="STRING" id="96561.Dole_2241"/>
<dbReference type="InterPro" id="IPR014056">
    <property type="entry name" value="TypeIITA-like_toxin_pred"/>
</dbReference>
<dbReference type="PIRSF" id="PIRSF028744">
    <property type="entry name" value="Addict_mod_HI1419"/>
    <property type="match status" value="1"/>
</dbReference>
<dbReference type="eggNOG" id="COG3657">
    <property type="taxonomic scope" value="Bacteria"/>
</dbReference>
<proteinExistence type="predicted"/>
<dbReference type="OrthoDB" id="9800258at2"/>
<dbReference type="InterPro" id="IPR009241">
    <property type="entry name" value="HigB-like"/>
</dbReference>
<protein>
    <submittedName>
        <fullName evidence="1">Addiction module killer protein HI1419</fullName>
    </submittedName>
</protein>
<dbReference type="NCBIfam" id="TIGR02683">
    <property type="entry name" value="upstrm_HI1419"/>
    <property type="match status" value="1"/>
</dbReference>
<dbReference type="PANTHER" id="PTHR41791">
    <property type="entry name" value="SSL7039 PROTEIN"/>
    <property type="match status" value="1"/>
</dbReference>
<name>A8ZUV5_DESOH</name>
<gene>
    <name evidence="1" type="ordered locus">Dole_2241</name>
</gene>
<accession>A8ZUV5</accession>
<dbReference type="EMBL" id="CP000859">
    <property type="protein sequence ID" value="ABW68045.1"/>
    <property type="molecule type" value="Genomic_DNA"/>
</dbReference>
<dbReference type="HOGENOM" id="CLU_152445_1_0_7"/>
<sequence>MDDSRIELREYLTEDGDNPFHKWLNSLKDRFARARIRVRLNRVRLGNFGDCKPVGKGVNELRVDYGPGYRVYYGKSEMTIVILLCGGSKKSQSKDIQLAQAYWADFQRRTK</sequence>
<dbReference type="PANTHER" id="PTHR41791:SF1">
    <property type="entry name" value="SSL7039 PROTEIN"/>
    <property type="match status" value="1"/>
</dbReference>
<evidence type="ECO:0000313" key="2">
    <source>
        <dbReference type="Proteomes" id="UP000008561"/>
    </source>
</evidence>
<organism evidence="1 2">
    <name type="scientific">Desulfosudis oleivorans (strain DSM 6200 / JCM 39069 / Hxd3)</name>
    <name type="common">Desulfococcus oleovorans</name>
    <dbReference type="NCBI Taxonomy" id="96561"/>
    <lineage>
        <taxon>Bacteria</taxon>
        <taxon>Pseudomonadati</taxon>
        <taxon>Thermodesulfobacteriota</taxon>
        <taxon>Desulfobacteria</taxon>
        <taxon>Desulfobacterales</taxon>
        <taxon>Desulfosudaceae</taxon>
        <taxon>Desulfosudis</taxon>
    </lineage>
</organism>
<evidence type="ECO:0000313" key="1">
    <source>
        <dbReference type="EMBL" id="ABW68045.1"/>
    </source>
</evidence>
<keyword evidence="2" id="KW-1185">Reference proteome</keyword>
<dbReference type="Proteomes" id="UP000008561">
    <property type="component" value="Chromosome"/>
</dbReference>
<dbReference type="RefSeq" id="WP_012175657.1">
    <property type="nucleotide sequence ID" value="NC_009943.1"/>
</dbReference>